<keyword evidence="3 6" id="KW-0812">Transmembrane</keyword>
<feature type="transmembrane region" description="Helical" evidence="6">
    <location>
        <begin position="21"/>
        <end position="39"/>
    </location>
</feature>
<feature type="domain" description="ABC3 transporter permease C-terminal" evidence="7">
    <location>
        <begin position="59"/>
        <end position="177"/>
    </location>
</feature>
<dbReference type="InterPro" id="IPR052536">
    <property type="entry name" value="ABC-4_Integral_Memb_Prot"/>
</dbReference>
<feature type="transmembrane region" description="Helical" evidence="6">
    <location>
        <begin position="523"/>
        <end position="550"/>
    </location>
</feature>
<reference evidence="9" key="1">
    <citation type="submission" date="2018-06" db="EMBL/GenBank/DDBJ databases">
        <title>Description of Blautia argi sp. nov., a new anaerobic isolated from dog feces.</title>
        <authorList>
            <person name="Chang Y.-H."/>
            <person name="Paek J."/>
            <person name="Shin Y."/>
        </authorList>
    </citation>
    <scope>NUCLEOTIDE SEQUENCE [LARGE SCALE GENOMIC DNA]</scope>
    <source>
        <strain evidence="9">KCTC 15426</strain>
    </source>
</reference>
<dbReference type="GO" id="GO:0005886">
    <property type="term" value="C:plasma membrane"/>
    <property type="evidence" value="ECO:0007669"/>
    <property type="project" value="UniProtKB-SubCell"/>
</dbReference>
<gene>
    <name evidence="8" type="ORF">DQQ01_07675</name>
</gene>
<dbReference type="InterPro" id="IPR003838">
    <property type="entry name" value="ABC3_permease_C"/>
</dbReference>
<feature type="transmembrane region" description="Helical" evidence="6">
    <location>
        <begin position="618"/>
        <end position="639"/>
    </location>
</feature>
<comment type="subcellular location">
    <subcellularLocation>
        <location evidence="1 6">Cell membrane</location>
        <topology evidence="1 6">Multi-pass membrane protein</topology>
    </subcellularLocation>
</comment>
<evidence type="ECO:0000256" key="1">
    <source>
        <dbReference type="ARBA" id="ARBA00004651"/>
    </source>
</evidence>
<feature type="transmembrane region" description="Helical" evidence="6">
    <location>
        <begin position="156"/>
        <end position="176"/>
    </location>
</feature>
<dbReference type="InterPro" id="IPR027022">
    <property type="entry name" value="ABC_permease_BceB-typ"/>
</dbReference>
<sequence length="655" mass="74491">MFYVKLAFRNLKENRKIYTPFFCAGVISFVIYFLIYTIGKNDSIVSMVSSELFTRILKMAIVISGIIVAIFLFLANGYLFRTKKKILGVYNTLGMSKKHLIILTFWEMFFIAMGVIIAGLLLGNSLSSVMFIIIAKVLKSEEILVWRFSSEVNLKVILLFVILYVLVWLFNSYVLLKTKSVNLLKGEQLGEVEPSSFKIKATIGVVLLAGGYYMAATTVSPIQAANRIFFAVLLIIGGIYMVFVYSSIMILKKMKQFEQVFLRISSFISISNLLHRMKKNAVGMACICLLGTAVITITSATISLYAGLKDQVNKQYVTEIMLSMSKVSMQDILEINEIIGDYSKENSGIQKKLGLVTYKVDCKIADNTIENNSSISFVDRDYGVVHFVDVESYNSLVDKKITLEENQIMIFTNDTSFDYKNVSINGVDYAVIDYLSDMPIYDTEDFQIAQSYYIICSNPLIAEPNHLNEKEDKSYSELSYVCGIEVDESFDKGKFVEIINSYMNEQQIRGDASYREKTYEWQLAMYSAFLFVGIAFSILFIVMMAFVIYYKQISEGYEDQNKFKVMKNIGVTENVIKKITRQQVLFAFFVPLVFSIINMCFAYKTIVKFLMLLNLRNTSLFALCALVTAIIFIAVYGGIYGLTTKQYIDIVLKQD</sequence>
<keyword evidence="2 6" id="KW-1003">Cell membrane</keyword>
<accession>A0A2Z4UAI1</accession>
<evidence type="ECO:0000259" key="7">
    <source>
        <dbReference type="Pfam" id="PF02687"/>
    </source>
</evidence>
<feature type="transmembrane region" description="Helical" evidence="6">
    <location>
        <begin position="228"/>
        <end position="248"/>
    </location>
</feature>
<protein>
    <recommendedName>
        <fullName evidence="7">ABC3 transporter permease C-terminal domain-containing protein</fullName>
    </recommendedName>
</protein>
<evidence type="ECO:0000256" key="5">
    <source>
        <dbReference type="ARBA" id="ARBA00023136"/>
    </source>
</evidence>
<dbReference type="PANTHER" id="PTHR46795:SF3">
    <property type="entry name" value="ABC TRANSPORTER PERMEASE"/>
    <property type="match status" value="1"/>
</dbReference>
<dbReference type="PANTHER" id="PTHR46795">
    <property type="entry name" value="ABC TRANSPORTER PERMEASE-RELATED-RELATED"/>
    <property type="match status" value="1"/>
</dbReference>
<dbReference type="Proteomes" id="UP000250003">
    <property type="component" value="Chromosome"/>
</dbReference>
<name>A0A2Z4UAI1_9FIRM</name>
<dbReference type="OrthoDB" id="9781780at2"/>
<evidence type="ECO:0000256" key="6">
    <source>
        <dbReference type="PIRNR" id="PIRNR018968"/>
    </source>
</evidence>
<evidence type="ECO:0000256" key="3">
    <source>
        <dbReference type="ARBA" id="ARBA00022692"/>
    </source>
</evidence>
<evidence type="ECO:0000313" key="8">
    <source>
        <dbReference type="EMBL" id="AWY98042.1"/>
    </source>
</evidence>
<keyword evidence="5 6" id="KW-0472">Membrane</keyword>
<evidence type="ECO:0000256" key="4">
    <source>
        <dbReference type="ARBA" id="ARBA00022989"/>
    </source>
</evidence>
<feature type="transmembrane region" description="Helical" evidence="6">
    <location>
        <begin position="59"/>
        <end position="79"/>
    </location>
</feature>
<dbReference type="RefSeq" id="WP_111919538.1">
    <property type="nucleotide sequence ID" value="NZ_CP030280.1"/>
</dbReference>
<evidence type="ECO:0000313" key="9">
    <source>
        <dbReference type="Proteomes" id="UP000250003"/>
    </source>
</evidence>
<dbReference type="AlphaFoldDB" id="A0A2Z4UAI1"/>
<dbReference type="KEGG" id="blau:DQQ01_07675"/>
<feature type="transmembrane region" description="Helical" evidence="6">
    <location>
        <begin position="197"/>
        <end position="216"/>
    </location>
</feature>
<feature type="transmembrane region" description="Helical" evidence="6">
    <location>
        <begin position="584"/>
        <end position="606"/>
    </location>
</feature>
<feature type="transmembrane region" description="Helical" evidence="6">
    <location>
        <begin position="100"/>
        <end position="122"/>
    </location>
</feature>
<dbReference type="EMBL" id="CP030280">
    <property type="protein sequence ID" value="AWY98042.1"/>
    <property type="molecule type" value="Genomic_DNA"/>
</dbReference>
<proteinExistence type="inferred from homology"/>
<comment type="similarity">
    <text evidence="6">Belongs to the ABC-4 integral membrane protein family.</text>
</comment>
<organism evidence="8 9">
    <name type="scientific">Blautia argi</name>
    <dbReference type="NCBI Taxonomy" id="1912897"/>
    <lineage>
        <taxon>Bacteria</taxon>
        <taxon>Bacillati</taxon>
        <taxon>Bacillota</taxon>
        <taxon>Clostridia</taxon>
        <taxon>Lachnospirales</taxon>
        <taxon>Lachnospiraceae</taxon>
        <taxon>Blautia</taxon>
    </lineage>
</organism>
<keyword evidence="9" id="KW-1185">Reference proteome</keyword>
<feature type="transmembrane region" description="Helical" evidence="6">
    <location>
        <begin position="281"/>
        <end position="306"/>
    </location>
</feature>
<dbReference type="Pfam" id="PF02687">
    <property type="entry name" value="FtsX"/>
    <property type="match status" value="1"/>
</dbReference>
<keyword evidence="6" id="KW-0813">Transport</keyword>
<evidence type="ECO:0000256" key="2">
    <source>
        <dbReference type="ARBA" id="ARBA00022475"/>
    </source>
</evidence>
<dbReference type="GO" id="GO:0055085">
    <property type="term" value="P:transmembrane transport"/>
    <property type="evidence" value="ECO:0007669"/>
    <property type="project" value="UniProtKB-UniRule"/>
</dbReference>
<keyword evidence="4 6" id="KW-1133">Transmembrane helix</keyword>
<dbReference type="PIRSF" id="PIRSF018968">
    <property type="entry name" value="ABC_permease_BceB"/>
    <property type="match status" value="1"/>
</dbReference>